<dbReference type="RefSeq" id="WP_250195993.1">
    <property type="nucleotide sequence ID" value="NZ_CP097635.1"/>
</dbReference>
<feature type="domain" description="Pyrimidine nucleoside phosphorylase C-terminal" evidence="3">
    <location>
        <begin position="302"/>
        <end position="369"/>
    </location>
</feature>
<name>A0ABY4S3A0_AQUTE</name>
<evidence type="ECO:0000313" key="5">
    <source>
        <dbReference type="Proteomes" id="UP001056201"/>
    </source>
</evidence>
<evidence type="ECO:0000256" key="1">
    <source>
        <dbReference type="ARBA" id="ARBA00022676"/>
    </source>
</evidence>
<dbReference type="InterPro" id="IPR013102">
    <property type="entry name" value="PYNP_C"/>
</dbReference>
<dbReference type="PANTHER" id="PTHR10515:SF0">
    <property type="entry name" value="THYMIDINE PHOSPHORYLASE"/>
    <property type="match status" value="1"/>
</dbReference>
<dbReference type="EMBL" id="CP097635">
    <property type="protein sequence ID" value="URI07762.1"/>
    <property type="molecule type" value="Genomic_DNA"/>
</dbReference>
<keyword evidence="1 4" id="KW-0328">Glycosyltransferase</keyword>
<evidence type="ECO:0000256" key="2">
    <source>
        <dbReference type="ARBA" id="ARBA00022679"/>
    </source>
</evidence>
<dbReference type="EC" id="2.4.2.4" evidence="4"/>
<dbReference type="SUPFAM" id="SSF54680">
    <property type="entry name" value="Pyrimidine nucleoside phosphorylase C-terminal domain"/>
    <property type="match status" value="1"/>
</dbReference>
<dbReference type="GO" id="GO:0009032">
    <property type="term" value="F:thymidine phosphorylase activity"/>
    <property type="evidence" value="ECO:0007669"/>
    <property type="project" value="UniProtKB-EC"/>
</dbReference>
<evidence type="ECO:0000259" key="3">
    <source>
        <dbReference type="SMART" id="SM00941"/>
    </source>
</evidence>
<dbReference type="PANTHER" id="PTHR10515">
    <property type="entry name" value="THYMIDINE PHOSPHORYLASE"/>
    <property type="match status" value="1"/>
</dbReference>
<dbReference type="InterPro" id="IPR000053">
    <property type="entry name" value="Thymidine/pyrmidine_PPase"/>
</dbReference>
<dbReference type="Gene3D" id="3.40.1030.10">
    <property type="entry name" value="Nucleoside phosphorylase/phosphoribosyltransferase catalytic domain"/>
    <property type="match status" value="1"/>
</dbReference>
<dbReference type="Gene3D" id="3.90.1170.30">
    <property type="entry name" value="Pyrimidine nucleoside phosphorylase-like, C-terminal domain"/>
    <property type="match status" value="1"/>
</dbReference>
<organism evidence="4 5">
    <name type="scientific">Aquincola tertiaricarbonis</name>
    <dbReference type="NCBI Taxonomy" id="391953"/>
    <lineage>
        <taxon>Bacteria</taxon>
        <taxon>Pseudomonadati</taxon>
        <taxon>Pseudomonadota</taxon>
        <taxon>Betaproteobacteria</taxon>
        <taxon>Burkholderiales</taxon>
        <taxon>Sphaerotilaceae</taxon>
        <taxon>Aquincola</taxon>
    </lineage>
</organism>
<dbReference type="Proteomes" id="UP001056201">
    <property type="component" value="Chromosome 1"/>
</dbReference>
<dbReference type="Pfam" id="PF07831">
    <property type="entry name" value="PYNP_C"/>
    <property type="match status" value="1"/>
</dbReference>
<keyword evidence="5" id="KW-1185">Reference proteome</keyword>
<keyword evidence="2 4" id="KW-0808">Transferase</keyword>
<dbReference type="InterPro" id="IPR036566">
    <property type="entry name" value="PYNP-like_C_sf"/>
</dbReference>
<proteinExistence type="predicted"/>
<dbReference type="InterPro" id="IPR035902">
    <property type="entry name" value="Nuc_phospho_transferase"/>
</dbReference>
<reference evidence="4" key="1">
    <citation type="submission" date="2022-05" db="EMBL/GenBank/DDBJ databases">
        <title>An RpoN-dependent PEP-CTERM gene is involved in floc formation of an Aquincola tertiaricarbonis strain.</title>
        <authorList>
            <person name="Qiu D."/>
            <person name="Xia M."/>
        </authorList>
    </citation>
    <scope>NUCLEOTIDE SEQUENCE</scope>
    <source>
        <strain evidence="4">RN12</strain>
    </source>
</reference>
<protein>
    <submittedName>
        <fullName evidence="4">Thymidine phosphorylase</fullName>
        <ecNumber evidence="4">2.4.2.4</ecNumber>
    </submittedName>
</protein>
<sequence length="388" mass="39870">MGTSEEHRASAPEGGIERDHDAAVRRAIALVRAWAAESKPALVWDAARIVDRHGLDWIPGHRTTPIVATIVAAAGATMPHFSLPAAPGAWSTADTMATLTGVELDRGAATGIASRLGVCIARAGAAGLGVHVPWSPSAEDAHLVASALSRRVAAGVGYLLVNVAIGRGSSAPDHARFQRLKTMFTAVGAAVGVQVRIARSAGSQPVGRGIGPAPESLDVLAVLRGAASAPVDLRMRALAEAGQLLELCSSSRPGHGEFDAWRLLDSGAAWTRFQAMCEAQGGLREPVLAPVAATIAADRAGHVRLLDGAHVQRVAELAGAPRGTGAGVVLHTRLGEHVDQGQPLFTVHAASQECLVAVAGDLRRAPLITVGDDPAAAVTEPQDVHSKG</sequence>
<accession>A0ABY4S3A0</accession>
<gene>
    <name evidence="4" type="ORF">MW290_03925</name>
</gene>
<dbReference type="SMART" id="SM00941">
    <property type="entry name" value="PYNP_C"/>
    <property type="match status" value="1"/>
</dbReference>
<evidence type="ECO:0000313" key="4">
    <source>
        <dbReference type="EMBL" id="URI07762.1"/>
    </source>
</evidence>
<dbReference type="SUPFAM" id="SSF52418">
    <property type="entry name" value="Nucleoside phosphorylase/phosphoribosyltransferase catalytic domain"/>
    <property type="match status" value="1"/>
</dbReference>